<name>A0ABM1RKV6_CAMSA</name>
<sequence length="228" mass="26274">MQNIDISNDQQEVDHEDVNHDNQEEEENEDNHEDDVNNENQVQGQQVAVQPLVTRSGRVITKPRYLNEYVLFAEAESCSLFLTIDGEPENYFEAGKIKEWIDVMKAEIDSIIRNNTWELVEKPVGMKPIGVRWVYKLKRKADGSVNKYKARLVAKGYVQQQGTDFNEVFAPVARVETIRLLIALAATRGWEIHHLDVKTAFLNSELKEEVYVTQPKGFEKKRRRGSSV</sequence>
<proteinExistence type="predicted"/>
<dbReference type="GeneID" id="109132476"/>
<evidence type="ECO:0000313" key="4">
    <source>
        <dbReference type="RefSeq" id="XP_019099644.1"/>
    </source>
</evidence>
<reference evidence="3" key="1">
    <citation type="journal article" date="2014" name="Nat. Commun.">
        <title>The emerging biofuel crop Camelina sativa retains a highly undifferentiated hexaploid genome structure.</title>
        <authorList>
            <person name="Kagale S."/>
            <person name="Koh C."/>
            <person name="Nixon J."/>
            <person name="Bollina V."/>
            <person name="Clarke W.E."/>
            <person name="Tuteja R."/>
            <person name="Spillane C."/>
            <person name="Robinson S.J."/>
            <person name="Links M.G."/>
            <person name="Clarke C."/>
            <person name="Higgins E.E."/>
            <person name="Huebert T."/>
            <person name="Sharpe A.G."/>
            <person name="Parkin I.A."/>
        </authorList>
    </citation>
    <scope>NUCLEOTIDE SEQUENCE [LARGE SCALE GENOMIC DNA]</scope>
    <source>
        <strain evidence="3">cv. DH55</strain>
    </source>
</reference>
<evidence type="ECO:0000313" key="3">
    <source>
        <dbReference type="Proteomes" id="UP000694864"/>
    </source>
</evidence>
<accession>A0ABM1RKV6</accession>
<protein>
    <submittedName>
        <fullName evidence="4">Uncharacterized protein LOC109132476</fullName>
    </submittedName>
</protein>
<dbReference type="SUPFAM" id="SSF56672">
    <property type="entry name" value="DNA/RNA polymerases"/>
    <property type="match status" value="1"/>
</dbReference>
<dbReference type="Proteomes" id="UP000694864">
    <property type="component" value="Chromosome 4"/>
</dbReference>
<dbReference type="InterPro" id="IPR043502">
    <property type="entry name" value="DNA/RNA_pol_sf"/>
</dbReference>
<evidence type="ECO:0000259" key="2">
    <source>
        <dbReference type="Pfam" id="PF07727"/>
    </source>
</evidence>
<dbReference type="InterPro" id="IPR013103">
    <property type="entry name" value="RVT_2"/>
</dbReference>
<feature type="compositionally biased region" description="Basic and acidic residues" evidence="1">
    <location>
        <begin position="12"/>
        <end position="22"/>
    </location>
</feature>
<gene>
    <name evidence="4" type="primary">LOC109132476</name>
</gene>
<dbReference type="Pfam" id="PF07727">
    <property type="entry name" value="RVT_2"/>
    <property type="match status" value="1"/>
</dbReference>
<keyword evidence="3" id="KW-1185">Reference proteome</keyword>
<dbReference type="RefSeq" id="XP_019099644.1">
    <property type="nucleotide sequence ID" value="XM_019244099.1"/>
</dbReference>
<feature type="compositionally biased region" description="Low complexity" evidence="1">
    <location>
        <begin position="38"/>
        <end position="47"/>
    </location>
</feature>
<reference evidence="4" key="2">
    <citation type="submission" date="2025-08" db="UniProtKB">
        <authorList>
            <consortium name="RefSeq"/>
        </authorList>
    </citation>
    <scope>IDENTIFICATION</scope>
    <source>
        <tissue evidence="4">Leaf</tissue>
    </source>
</reference>
<feature type="region of interest" description="Disordered" evidence="1">
    <location>
        <begin position="1"/>
        <end position="47"/>
    </location>
</feature>
<evidence type="ECO:0000256" key="1">
    <source>
        <dbReference type="SAM" id="MobiDB-lite"/>
    </source>
</evidence>
<feature type="compositionally biased region" description="Acidic residues" evidence="1">
    <location>
        <begin position="23"/>
        <end position="37"/>
    </location>
</feature>
<organism evidence="3 4">
    <name type="scientific">Camelina sativa</name>
    <name type="common">False flax</name>
    <name type="synonym">Myagrum sativum</name>
    <dbReference type="NCBI Taxonomy" id="90675"/>
    <lineage>
        <taxon>Eukaryota</taxon>
        <taxon>Viridiplantae</taxon>
        <taxon>Streptophyta</taxon>
        <taxon>Embryophyta</taxon>
        <taxon>Tracheophyta</taxon>
        <taxon>Spermatophyta</taxon>
        <taxon>Magnoliopsida</taxon>
        <taxon>eudicotyledons</taxon>
        <taxon>Gunneridae</taxon>
        <taxon>Pentapetalae</taxon>
        <taxon>rosids</taxon>
        <taxon>malvids</taxon>
        <taxon>Brassicales</taxon>
        <taxon>Brassicaceae</taxon>
        <taxon>Camelineae</taxon>
        <taxon>Camelina</taxon>
    </lineage>
</organism>
<feature type="compositionally biased region" description="Polar residues" evidence="1">
    <location>
        <begin position="1"/>
        <end position="10"/>
    </location>
</feature>
<feature type="domain" description="Reverse transcriptase Ty1/copia-type" evidence="2">
    <location>
        <begin position="114"/>
        <end position="221"/>
    </location>
</feature>